<dbReference type="OrthoDB" id="965519at2"/>
<dbReference type="AlphaFoldDB" id="A0A3R9PP68"/>
<dbReference type="RefSeq" id="WP_125438619.1">
    <property type="nucleotide sequence ID" value="NZ_RWIU01000004.1"/>
</dbReference>
<keyword evidence="2" id="KW-1185">Reference proteome</keyword>
<sequence>MKKKKYIQLNAALVLGKETITRLSEEQLQDLVGGQVTEGVITQSSCGAFSCNPVDCYGGPRGADAPNQPG</sequence>
<dbReference type="Proteomes" id="UP000270291">
    <property type="component" value="Unassembled WGS sequence"/>
</dbReference>
<reference evidence="1 2" key="1">
    <citation type="submission" date="2018-12" db="EMBL/GenBank/DDBJ databases">
        <authorList>
            <person name="Feng G."/>
            <person name="Zhu H."/>
        </authorList>
    </citation>
    <scope>NUCLEOTIDE SEQUENCE [LARGE SCALE GENOMIC DNA]</scope>
    <source>
        <strain evidence="1 2">LMG 26000</strain>
    </source>
</reference>
<comment type="caution">
    <text evidence="1">The sequence shown here is derived from an EMBL/GenBank/DDBJ whole genome shotgun (WGS) entry which is preliminary data.</text>
</comment>
<evidence type="ECO:0000313" key="2">
    <source>
        <dbReference type="Proteomes" id="UP000270291"/>
    </source>
</evidence>
<dbReference type="InterPro" id="IPR058238">
    <property type="entry name" value="Lant_leader_dom"/>
</dbReference>
<proteinExistence type="predicted"/>
<accession>A0A3R9PP68</accession>
<dbReference type="NCBIfam" id="NF038153">
    <property type="entry name" value="lant_leader_L1a"/>
    <property type="match status" value="1"/>
</dbReference>
<gene>
    <name evidence="1" type="ORF">EI293_13285</name>
</gene>
<protein>
    <submittedName>
        <fullName evidence="1">Uncharacterized protein</fullName>
    </submittedName>
</protein>
<organism evidence="1 2">
    <name type="scientific">Hymenobacter perfusus</name>
    <dbReference type="NCBI Taxonomy" id="1236770"/>
    <lineage>
        <taxon>Bacteria</taxon>
        <taxon>Pseudomonadati</taxon>
        <taxon>Bacteroidota</taxon>
        <taxon>Cytophagia</taxon>
        <taxon>Cytophagales</taxon>
        <taxon>Hymenobacteraceae</taxon>
        <taxon>Hymenobacter</taxon>
    </lineage>
</organism>
<dbReference type="EMBL" id="RWIU01000004">
    <property type="protein sequence ID" value="RSK42768.1"/>
    <property type="molecule type" value="Genomic_DNA"/>
</dbReference>
<evidence type="ECO:0000313" key="1">
    <source>
        <dbReference type="EMBL" id="RSK42768.1"/>
    </source>
</evidence>
<name>A0A3R9PP68_9BACT</name>